<reference evidence="6 7" key="1">
    <citation type="journal article" date="2009" name="PLoS ONE">
        <title>Complete genome sequence of the aerobic CO-oxidizing thermophile Thermomicrobium roseum.</title>
        <authorList>
            <person name="Wu D."/>
            <person name="Raymond J."/>
            <person name="Wu M."/>
            <person name="Chatterji S."/>
            <person name="Ren Q."/>
            <person name="Graham J.E."/>
            <person name="Bryant D.A."/>
            <person name="Robb F."/>
            <person name="Colman A."/>
            <person name="Tallon L.J."/>
            <person name="Badger J.H."/>
            <person name="Madupu R."/>
            <person name="Ward N.L."/>
            <person name="Eisen J.A."/>
        </authorList>
    </citation>
    <scope>NUCLEOTIDE SEQUENCE [LARGE SCALE GENOMIC DNA]</scope>
    <source>
        <strain evidence="7">ATCC 27502 / DSM 5159 / P-2</strain>
    </source>
</reference>
<dbReference type="Gene3D" id="4.10.1080.10">
    <property type="entry name" value="TSP type-3 repeat"/>
    <property type="match status" value="1"/>
</dbReference>
<organism evidence="6 7">
    <name type="scientific">Thermomicrobium roseum (strain ATCC 27502 / DSM 5159 / P-2)</name>
    <dbReference type="NCBI Taxonomy" id="309801"/>
    <lineage>
        <taxon>Bacteria</taxon>
        <taxon>Pseudomonadati</taxon>
        <taxon>Thermomicrobiota</taxon>
        <taxon>Thermomicrobia</taxon>
        <taxon>Thermomicrobiales</taxon>
        <taxon>Thermomicrobiaceae</taxon>
        <taxon>Thermomicrobium</taxon>
    </lineage>
</organism>
<dbReference type="GO" id="GO:0005509">
    <property type="term" value="F:calcium ion binding"/>
    <property type="evidence" value="ECO:0007669"/>
    <property type="project" value="InterPro"/>
</dbReference>
<keyword evidence="2" id="KW-0964">Secreted</keyword>
<dbReference type="SUPFAM" id="SSF103647">
    <property type="entry name" value="TSP type-3 repeat"/>
    <property type="match status" value="1"/>
</dbReference>
<sequence length="588" mass="63121">MLAGSGDAALHGGIARPSVLAGTPRNMPLASASFRPAPTLASRVLDAALRCTARWETPVTHCFLERTLRVPSPREMTASSEPVPLTRPIPLLFSIRKTSTLLAERLLGAIRMHVGPRHRQRPPVSWLILGLLLLAACNRAVTTTPTQSPQPAIAQRWVATGPVAPVDAGSSSVVLTIRAPAETSVSEIELRITPPEGQPQTLGPYSVQPGQTIQVEVDLTQLSGTATAGEWRAEWIDRAQPDRVLAVVSFTTRSARTITWQSSVPRTSIPAGDCRTNRTIVELGIRARGADSDESFMVYAVIESPSGQKLSLPPIEISGDQWSTLRASLCSVVPRAEQLSGTWTVRWYRSDQPTRPILSDSFGVVPAPTPTATPMPTLEWRVPTEPVQPYDCGAAVDIQVRNTAPGNQVTPVIVQAIPPGKGPVDLARVELRGNEWVTVSLVYCQAAGGAEIAGSWAVRAVDAAARQVEFGRATFEVRAIPAPTQPPAPKPQPQPQPAPPPPPPPRASVDTDGDGLPDDEELSFGTDPYNSDSDGDGLSDGSEVYVYGTDPRKRDTDVDGYTDFEEILQGSDPWDPCSPNQFAYNCQL</sequence>
<dbReference type="HOGENOM" id="CLU_463747_0_0_0"/>
<dbReference type="Pfam" id="PF18884">
    <property type="entry name" value="TSP3_bac"/>
    <property type="match status" value="3"/>
</dbReference>
<gene>
    <name evidence="6" type="ordered locus">trd_0407</name>
</gene>
<dbReference type="InterPro" id="IPR028974">
    <property type="entry name" value="TSP_type-3_rpt"/>
</dbReference>
<evidence type="ECO:0000256" key="5">
    <source>
        <dbReference type="SAM" id="MobiDB-lite"/>
    </source>
</evidence>
<evidence type="ECO:0000256" key="4">
    <source>
        <dbReference type="ARBA" id="ARBA00022837"/>
    </source>
</evidence>
<evidence type="ECO:0000256" key="2">
    <source>
        <dbReference type="ARBA" id="ARBA00022525"/>
    </source>
</evidence>
<dbReference type="Proteomes" id="UP000000447">
    <property type="component" value="Chromosome"/>
</dbReference>
<feature type="compositionally biased region" description="Acidic residues" evidence="5">
    <location>
        <begin position="511"/>
        <end position="522"/>
    </location>
</feature>
<dbReference type="EMBL" id="CP001275">
    <property type="protein sequence ID" value="ACM05607.1"/>
    <property type="molecule type" value="Genomic_DNA"/>
</dbReference>
<feature type="region of interest" description="Disordered" evidence="5">
    <location>
        <begin position="481"/>
        <end position="558"/>
    </location>
</feature>
<keyword evidence="3" id="KW-0732">Signal</keyword>
<accession>B9KY64</accession>
<dbReference type="InterPro" id="IPR059100">
    <property type="entry name" value="TSP3_bac"/>
</dbReference>
<evidence type="ECO:0000313" key="7">
    <source>
        <dbReference type="Proteomes" id="UP000000447"/>
    </source>
</evidence>
<evidence type="ECO:0000256" key="3">
    <source>
        <dbReference type="ARBA" id="ARBA00022729"/>
    </source>
</evidence>
<dbReference type="PANTHER" id="PTHR37467">
    <property type="entry name" value="EXPORTED CALCIUM-BINDING GLYCOPROTEIN-RELATED"/>
    <property type="match status" value="1"/>
</dbReference>
<dbReference type="eggNOG" id="COG1800">
    <property type="taxonomic scope" value="Bacteria"/>
</dbReference>
<proteinExistence type="predicted"/>
<protein>
    <submittedName>
        <fullName evidence="6">Uncharacterized protein</fullName>
    </submittedName>
</protein>
<dbReference type="PANTHER" id="PTHR37467:SF1">
    <property type="entry name" value="EXPORTED CALCIUM-BINDING GLYCOPROTEIN"/>
    <property type="match status" value="1"/>
</dbReference>
<keyword evidence="4" id="KW-0106">Calcium</keyword>
<dbReference type="KEGG" id="tro:trd_0407"/>
<comment type="subcellular location">
    <subcellularLocation>
        <location evidence="1">Secreted</location>
    </subcellularLocation>
</comment>
<dbReference type="AlphaFoldDB" id="B9KY64"/>
<name>B9KY64_THERP</name>
<dbReference type="InterPro" id="IPR053180">
    <property type="entry name" value="Ca-binding_acidic-repeat"/>
</dbReference>
<feature type="compositionally biased region" description="Pro residues" evidence="5">
    <location>
        <begin position="483"/>
        <end position="506"/>
    </location>
</feature>
<dbReference type="STRING" id="309801.trd_0407"/>
<evidence type="ECO:0000256" key="1">
    <source>
        <dbReference type="ARBA" id="ARBA00004613"/>
    </source>
</evidence>
<keyword evidence="7" id="KW-1185">Reference proteome</keyword>
<evidence type="ECO:0000313" key="6">
    <source>
        <dbReference type="EMBL" id="ACM05607.1"/>
    </source>
</evidence>